<evidence type="ECO:0000256" key="1">
    <source>
        <dbReference type="ARBA" id="ARBA00012528"/>
    </source>
</evidence>
<dbReference type="SUPFAM" id="SSF55073">
    <property type="entry name" value="Nucleotide cyclase"/>
    <property type="match status" value="1"/>
</dbReference>
<dbReference type="Pfam" id="PF00990">
    <property type="entry name" value="GGDEF"/>
    <property type="match status" value="1"/>
</dbReference>
<dbReference type="CDD" id="cd01949">
    <property type="entry name" value="GGDEF"/>
    <property type="match status" value="1"/>
</dbReference>
<dbReference type="Proteomes" id="UP001162881">
    <property type="component" value="Unassembled WGS sequence"/>
</dbReference>
<feature type="domain" description="GGDEF" evidence="4">
    <location>
        <begin position="444"/>
        <end position="576"/>
    </location>
</feature>
<dbReference type="InterPro" id="IPR000160">
    <property type="entry name" value="GGDEF_dom"/>
</dbReference>
<keyword evidence="3" id="KW-0812">Transmembrane</keyword>
<evidence type="ECO:0000256" key="2">
    <source>
        <dbReference type="ARBA" id="ARBA00034247"/>
    </source>
</evidence>
<dbReference type="InterPro" id="IPR029787">
    <property type="entry name" value="Nucleotide_cyclase"/>
</dbReference>
<feature type="transmembrane region" description="Helical" evidence="3">
    <location>
        <begin position="344"/>
        <end position="366"/>
    </location>
</feature>
<comment type="caution">
    <text evidence="5">The sequence shown here is derived from an EMBL/GenBank/DDBJ whole genome shotgun (WGS) entry which is preliminary data.</text>
</comment>
<dbReference type="InterPro" id="IPR043128">
    <property type="entry name" value="Rev_trsase/Diguanyl_cyclase"/>
</dbReference>
<feature type="transmembrane region" description="Helical" evidence="3">
    <location>
        <begin position="247"/>
        <end position="271"/>
    </location>
</feature>
<feature type="transmembrane region" description="Helical" evidence="3">
    <location>
        <begin position="216"/>
        <end position="235"/>
    </location>
</feature>
<dbReference type="PANTHER" id="PTHR45138:SF9">
    <property type="entry name" value="DIGUANYLATE CYCLASE DGCM-RELATED"/>
    <property type="match status" value="1"/>
</dbReference>
<keyword evidence="6" id="KW-1185">Reference proteome</keyword>
<keyword evidence="3" id="KW-0472">Membrane</keyword>
<dbReference type="EC" id="2.7.7.65" evidence="1"/>
<feature type="transmembrane region" description="Helical" evidence="3">
    <location>
        <begin position="283"/>
        <end position="302"/>
    </location>
</feature>
<dbReference type="Gene3D" id="3.30.70.270">
    <property type="match status" value="1"/>
</dbReference>
<dbReference type="PROSITE" id="PS50887">
    <property type="entry name" value="GGDEF"/>
    <property type="match status" value="1"/>
</dbReference>
<evidence type="ECO:0000256" key="3">
    <source>
        <dbReference type="SAM" id="Phobius"/>
    </source>
</evidence>
<accession>A0ABT0BE20</accession>
<gene>
    <name evidence="5" type="ORF">MTR62_11090</name>
</gene>
<dbReference type="EMBL" id="JALHLF010000038">
    <property type="protein sequence ID" value="MCJ2183233.1"/>
    <property type="molecule type" value="Genomic_DNA"/>
</dbReference>
<dbReference type="NCBIfam" id="TIGR00254">
    <property type="entry name" value="GGDEF"/>
    <property type="match status" value="1"/>
</dbReference>
<evidence type="ECO:0000313" key="5">
    <source>
        <dbReference type="EMBL" id="MCJ2183233.1"/>
    </source>
</evidence>
<keyword evidence="3" id="KW-1133">Transmembrane helix</keyword>
<feature type="transmembrane region" description="Helical" evidence="3">
    <location>
        <begin position="308"/>
        <end position="332"/>
    </location>
</feature>
<dbReference type="SMART" id="SM00267">
    <property type="entry name" value="GGDEF"/>
    <property type="match status" value="1"/>
</dbReference>
<sequence length="588" mass="62572">MPRRALLTLDRIVRSSAPAQALALAVLVLVALVLPVRAHAKTILAPDLCHAESPVPAPAATRARAFTCSREPAAGYQNGTLWLRIPASAIPPSARHEPSLLVHYSRFDRLDVTFTYADGRKVVRSVRNGAFGHAWRIGGQLLFDPPARDAPLSAITLQFTRLASIDMLRIRVLDRGTAAIQSTALGLCIGAALMLLLVGTVYNASLAGSLRRQYPLWQAGWAGAMLAWGAIWAQAHLLIAPRLAGTFSAQTCSAIACLAITFAAFSAITAPGEAATPRLARRIVLTMATACSLLGIPTAFLRSGPVDAAAAMIGFLLIATMLGVAVCLVWAWRRGSQEARDFATAWALPIVILSSADMIGSNVGLWGAGPQLLVVLAAAWQTLWLAAAASRLHARLHLEHAQAQRGEAQARELARRDVLTGLRNRRGFTEDIEPALAAVNAGEGKAALLLLDVDHFKRVNDRHGHDAGDSVLQSVARVIATFEAADCVPARLGGEEFALLIHGERAATAPAIAEALRRAIAAYPHGDIIAHQPVTVSIGLSRARAGRAFRDLYRDADQALYQAKHAGRDRVVPFASENSPAKEAPVPA</sequence>
<feature type="transmembrane region" description="Helical" evidence="3">
    <location>
        <begin position="184"/>
        <end position="204"/>
    </location>
</feature>
<evidence type="ECO:0000313" key="6">
    <source>
        <dbReference type="Proteomes" id="UP001162881"/>
    </source>
</evidence>
<comment type="catalytic activity">
    <reaction evidence="2">
        <text>2 GTP = 3',3'-c-di-GMP + 2 diphosphate</text>
        <dbReference type="Rhea" id="RHEA:24898"/>
        <dbReference type="ChEBI" id="CHEBI:33019"/>
        <dbReference type="ChEBI" id="CHEBI:37565"/>
        <dbReference type="ChEBI" id="CHEBI:58805"/>
        <dbReference type="EC" id="2.7.7.65"/>
    </reaction>
</comment>
<dbReference type="InterPro" id="IPR050469">
    <property type="entry name" value="Diguanylate_Cyclase"/>
</dbReference>
<reference evidence="5" key="1">
    <citation type="submission" date="2022-03" db="EMBL/GenBank/DDBJ databases">
        <title>Identification of a novel bacterium isolated from mangrove sediments.</title>
        <authorList>
            <person name="Pan X."/>
        </authorList>
    </citation>
    <scope>NUCLEOTIDE SEQUENCE</scope>
    <source>
        <strain evidence="5">B1949</strain>
    </source>
</reference>
<evidence type="ECO:0000259" key="4">
    <source>
        <dbReference type="PROSITE" id="PS50887"/>
    </source>
</evidence>
<dbReference type="RefSeq" id="WP_244020795.1">
    <property type="nucleotide sequence ID" value="NZ_JALHLF010000038.1"/>
</dbReference>
<dbReference type="PANTHER" id="PTHR45138">
    <property type="entry name" value="REGULATORY COMPONENTS OF SENSORY TRANSDUCTION SYSTEM"/>
    <property type="match status" value="1"/>
</dbReference>
<name>A0ABT0BE20_9SPHN</name>
<protein>
    <recommendedName>
        <fullName evidence="1">diguanylate cyclase</fullName>
        <ecNumber evidence="1">2.7.7.65</ecNumber>
    </recommendedName>
</protein>
<organism evidence="5 6">
    <name type="scientific">Novosphingobium organovorum</name>
    <dbReference type="NCBI Taxonomy" id="2930092"/>
    <lineage>
        <taxon>Bacteria</taxon>
        <taxon>Pseudomonadati</taxon>
        <taxon>Pseudomonadota</taxon>
        <taxon>Alphaproteobacteria</taxon>
        <taxon>Sphingomonadales</taxon>
        <taxon>Sphingomonadaceae</taxon>
        <taxon>Novosphingobium</taxon>
    </lineage>
</organism>
<proteinExistence type="predicted"/>